<dbReference type="InterPro" id="IPR023395">
    <property type="entry name" value="MCP_dom_sf"/>
</dbReference>
<keyword evidence="11" id="KW-1185">Reference proteome</keyword>
<evidence type="ECO:0000256" key="3">
    <source>
        <dbReference type="ARBA" id="ARBA00022448"/>
    </source>
</evidence>
<evidence type="ECO:0000256" key="8">
    <source>
        <dbReference type="PROSITE-ProRule" id="PRU00282"/>
    </source>
</evidence>
<keyword evidence="4 8" id="KW-0812">Transmembrane</keyword>
<evidence type="ECO:0000313" key="10">
    <source>
        <dbReference type="EMBL" id="RLN38752.1"/>
    </source>
</evidence>
<evidence type="ECO:0000256" key="6">
    <source>
        <dbReference type="ARBA" id="ARBA00022989"/>
    </source>
</evidence>
<keyword evidence="3 9" id="KW-0813">Transport</keyword>
<evidence type="ECO:0000256" key="5">
    <source>
        <dbReference type="ARBA" id="ARBA00022737"/>
    </source>
</evidence>
<keyword evidence="7 8" id="KW-0472">Membrane</keyword>
<evidence type="ECO:0000256" key="7">
    <source>
        <dbReference type="ARBA" id="ARBA00023136"/>
    </source>
</evidence>
<keyword evidence="6" id="KW-1133">Transmembrane helix</keyword>
<protein>
    <submittedName>
        <fullName evidence="10">Mitochondrial substrate carrier family protein E isoform X1</fullName>
    </submittedName>
</protein>
<dbReference type="Gene3D" id="1.50.40.10">
    <property type="entry name" value="Mitochondrial carrier domain"/>
    <property type="match status" value="1"/>
</dbReference>
<evidence type="ECO:0000256" key="9">
    <source>
        <dbReference type="RuleBase" id="RU000488"/>
    </source>
</evidence>
<dbReference type="EMBL" id="PQIB02000001">
    <property type="protein sequence ID" value="RLN38752.1"/>
    <property type="molecule type" value="Genomic_DNA"/>
</dbReference>
<dbReference type="FunFam" id="1.50.40.10:FF:000113">
    <property type="entry name" value="Mitochondrial substrate carrier family protein"/>
    <property type="match status" value="1"/>
</dbReference>
<evidence type="ECO:0000313" key="11">
    <source>
        <dbReference type="Proteomes" id="UP000275267"/>
    </source>
</evidence>
<dbReference type="GO" id="GO:0016020">
    <property type="term" value="C:membrane"/>
    <property type="evidence" value="ECO:0007669"/>
    <property type="project" value="UniProtKB-SubCell"/>
</dbReference>
<sequence>MEASPSSPPALGAAAAAATGVGGRSPNPLLPSPDLSDFFGNWIGGKIQLRPNIANLGVGKVRWEIEDSHSVRLWEDSAKTNIANSGDGKAQWEIEGFMAQKNIFQMVRTVWASDGPRGFYRGISPGVTGSLATGATYFGVIESTKTWLENANPNLSGHWSHFIAGAIGDTLGSFVYVPCEVMKQRMQVQGTQKSWASAAAKGSISQTHGTQMYGYYNGMLHAGCSIWRDHGLKGLYAGYWSTLARDVPFAGLMVTFYEAMKELTEYGKTKYLPNNDLDVSNSFEGLVLGGLAGGCSAYLTTPLDVIKTRLQVQGSTSRYNGWLDAITKTWTSEGVHGLFKGSVPRIIWYIPASAFTFMAVEFLRDHFNDKVDTDASELATLSIDARSEVEGAA</sequence>
<dbReference type="OrthoDB" id="415315at2759"/>
<dbReference type="InterPro" id="IPR018108">
    <property type="entry name" value="MCP_transmembrane"/>
</dbReference>
<feature type="repeat" description="Solcar" evidence="8">
    <location>
        <begin position="156"/>
        <end position="263"/>
    </location>
</feature>
<dbReference type="PROSITE" id="PS50920">
    <property type="entry name" value="SOLCAR"/>
    <property type="match status" value="3"/>
</dbReference>
<keyword evidence="5" id="KW-0677">Repeat</keyword>
<dbReference type="Pfam" id="PF00153">
    <property type="entry name" value="Mito_carr"/>
    <property type="match status" value="3"/>
</dbReference>
<evidence type="ECO:0000256" key="1">
    <source>
        <dbReference type="ARBA" id="ARBA00004141"/>
    </source>
</evidence>
<evidence type="ECO:0000256" key="2">
    <source>
        <dbReference type="ARBA" id="ARBA00006375"/>
    </source>
</evidence>
<accession>A0A3L6TEK3</accession>
<reference evidence="11" key="1">
    <citation type="journal article" date="2019" name="Nat. Commun.">
        <title>The genome of broomcorn millet.</title>
        <authorList>
            <person name="Zou C."/>
            <person name="Miki D."/>
            <person name="Li D."/>
            <person name="Tang Q."/>
            <person name="Xiao L."/>
            <person name="Rajput S."/>
            <person name="Deng P."/>
            <person name="Jia W."/>
            <person name="Huang R."/>
            <person name="Zhang M."/>
            <person name="Sun Y."/>
            <person name="Hu J."/>
            <person name="Fu X."/>
            <person name="Schnable P.S."/>
            <person name="Li F."/>
            <person name="Zhang H."/>
            <person name="Feng B."/>
            <person name="Zhu X."/>
            <person name="Liu R."/>
            <person name="Schnable J.C."/>
            <person name="Zhu J.-K."/>
            <person name="Zhang H."/>
        </authorList>
    </citation>
    <scope>NUCLEOTIDE SEQUENCE [LARGE SCALE GENOMIC DNA]</scope>
</reference>
<evidence type="ECO:0000256" key="4">
    <source>
        <dbReference type="ARBA" id="ARBA00022692"/>
    </source>
</evidence>
<dbReference type="AlphaFoldDB" id="A0A3L6TEK3"/>
<gene>
    <name evidence="10" type="ORF">C2845_PM01G07390</name>
</gene>
<proteinExistence type="inferred from homology"/>
<dbReference type="Proteomes" id="UP000275267">
    <property type="component" value="Unassembled WGS sequence"/>
</dbReference>
<feature type="repeat" description="Solcar" evidence="8">
    <location>
        <begin position="50"/>
        <end position="147"/>
    </location>
</feature>
<name>A0A3L6TEK3_PANMI</name>
<dbReference type="FunFam" id="1.50.40.10:FF:000083">
    <property type="entry name" value="Mitochondrial substrate carrier family protein"/>
    <property type="match status" value="1"/>
</dbReference>
<comment type="similarity">
    <text evidence="2 9">Belongs to the mitochondrial carrier (TC 2.A.29) family.</text>
</comment>
<comment type="caution">
    <text evidence="10">The sequence shown here is derived from an EMBL/GenBank/DDBJ whole genome shotgun (WGS) entry which is preliminary data.</text>
</comment>
<feature type="repeat" description="Solcar" evidence="8">
    <location>
        <begin position="280"/>
        <end position="366"/>
    </location>
</feature>
<organism evidence="10 11">
    <name type="scientific">Panicum miliaceum</name>
    <name type="common">Proso millet</name>
    <name type="synonym">Broomcorn millet</name>
    <dbReference type="NCBI Taxonomy" id="4540"/>
    <lineage>
        <taxon>Eukaryota</taxon>
        <taxon>Viridiplantae</taxon>
        <taxon>Streptophyta</taxon>
        <taxon>Embryophyta</taxon>
        <taxon>Tracheophyta</taxon>
        <taxon>Spermatophyta</taxon>
        <taxon>Magnoliopsida</taxon>
        <taxon>Liliopsida</taxon>
        <taxon>Poales</taxon>
        <taxon>Poaceae</taxon>
        <taxon>PACMAD clade</taxon>
        <taxon>Panicoideae</taxon>
        <taxon>Panicodae</taxon>
        <taxon>Paniceae</taxon>
        <taxon>Panicinae</taxon>
        <taxon>Panicum</taxon>
        <taxon>Panicum sect. Panicum</taxon>
    </lineage>
</organism>
<comment type="subcellular location">
    <subcellularLocation>
        <location evidence="1">Membrane</location>
        <topology evidence="1">Multi-pass membrane protein</topology>
    </subcellularLocation>
</comment>
<dbReference type="STRING" id="4540.A0A3L6TEK3"/>
<dbReference type="SUPFAM" id="SSF103506">
    <property type="entry name" value="Mitochondrial carrier"/>
    <property type="match status" value="1"/>
</dbReference>
<dbReference type="PANTHER" id="PTHR45667">
    <property type="entry name" value="S-ADENOSYLMETHIONINE MITOCHONDRIAL CARRIER PROTEIN"/>
    <property type="match status" value="1"/>
</dbReference>